<reference evidence="10" key="1">
    <citation type="submission" date="2019-11" db="EMBL/GenBank/DDBJ databases">
        <title>Isolation and characterization of a novel species in the genus Sulfuriferula.</title>
        <authorList>
            <person name="Mochizuki J."/>
            <person name="Kojima H."/>
            <person name="Fukui M."/>
        </authorList>
    </citation>
    <scope>NUCLEOTIDE SEQUENCE [LARGE SCALE GENOMIC DNA]</scope>
    <source>
        <strain evidence="10">SGTM</strain>
    </source>
</reference>
<dbReference type="InterPro" id="IPR051906">
    <property type="entry name" value="TolC-like"/>
</dbReference>
<comment type="subcellular location">
    <subcellularLocation>
        <location evidence="7">Cell outer membrane</location>
        <topology evidence="7">Peripheral membrane protein</topology>
    </subcellularLocation>
</comment>
<evidence type="ECO:0000256" key="3">
    <source>
        <dbReference type="ARBA" id="ARBA00022452"/>
    </source>
</evidence>
<keyword evidence="7" id="KW-0204">Cytolysis</keyword>
<dbReference type="Proteomes" id="UP000463939">
    <property type="component" value="Chromosome"/>
</dbReference>
<keyword evidence="8" id="KW-0732">Signal</keyword>
<dbReference type="GO" id="GO:0031640">
    <property type="term" value="P:killing of cells of another organism"/>
    <property type="evidence" value="ECO:0007669"/>
    <property type="project" value="UniProtKB-KW"/>
</dbReference>
<evidence type="ECO:0000256" key="4">
    <source>
        <dbReference type="ARBA" id="ARBA00022692"/>
    </source>
</evidence>
<feature type="chain" id="PRO_5032768601" description="Protein CyaE" evidence="8">
    <location>
        <begin position="21"/>
        <end position="458"/>
    </location>
</feature>
<evidence type="ECO:0000256" key="6">
    <source>
        <dbReference type="ARBA" id="ARBA00023237"/>
    </source>
</evidence>
<dbReference type="RefSeq" id="WP_162083769.1">
    <property type="nucleotide sequence ID" value="NZ_AP021881.1"/>
</dbReference>
<dbReference type="InterPro" id="IPR003423">
    <property type="entry name" value="OMP_efflux"/>
</dbReference>
<keyword evidence="2 7" id="KW-0813">Transport</keyword>
<evidence type="ECO:0000313" key="9">
    <source>
        <dbReference type="EMBL" id="BBO99761.1"/>
    </source>
</evidence>
<feature type="signal peptide" evidence="8">
    <location>
        <begin position="1"/>
        <end position="20"/>
    </location>
</feature>
<dbReference type="Pfam" id="PF02321">
    <property type="entry name" value="OEP"/>
    <property type="match status" value="2"/>
</dbReference>
<comment type="similarity">
    <text evidence="1 7">Belongs to the outer membrane factor (OMF) (TC 1.B.17) family.</text>
</comment>
<dbReference type="AlphaFoldDB" id="A0A809S7T5"/>
<evidence type="ECO:0000256" key="2">
    <source>
        <dbReference type="ARBA" id="ARBA00022448"/>
    </source>
</evidence>
<comment type="function">
    <text evidence="7">CyaE is necessary for transport of calmodulin-sensitive adenylate cyclase-hemolysin (cyclolysin).</text>
</comment>
<dbReference type="Gene3D" id="1.20.1600.10">
    <property type="entry name" value="Outer membrane efflux proteins (OEP)"/>
    <property type="match status" value="1"/>
</dbReference>
<dbReference type="PIRSF" id="PIRSF001892">
    <property type="entry name" value="CyaE"/>
    <property type="match status" value="1"/>
</dbReference>
<evidence type="ECO:0000256" key="1">
    <source>
        <dbReference type="ARBA" id="ARBA00007613"/>
    </source>
</evidence>
<organism evidence="9 10">
    <name type="scientific">Sulfuriferula nivalis</name>
    <dbReference type="NCBI Taxonomy" id="2675298"/>
    <lineage>
        <taxon>Bacteria</taxon>
        <taxon>Pseudomonadati</taxon>
        <taxon>Pseudomonadota</taxon>
        <taxon>Betaproteobacteria</taxon>
        <taxon>Nitrosomonadales</taxon>
        <taxon>Sulfuricellaceae</taxon>
        <taxon>Sulfuriferula</taxon>
    </lineage>
</organism>
<dbReference type="PANTHER" id="PTHR30026:SF21">
    <property type="entry name" value="SLR1270 PROTEIN"/>
    <property type="match status" value="1"/>
</dbReference>
<accession>A0A809S7T5</accession>
<sequence length="458" mass="48602">MKFNRNLIYVLSCLAFAAQAADEGLKLQSSSMLSMDPFATHDKVAANVTGYIQHDCVLPAGAMNLLDVVNTALCNNPQTRSAWASAQVAAGQLGSAQSSYLPSVNGTANLSRDRSLLTGLNTTNRSFGLSLNYLLFDFGTRSAQRDAALASLDAANRNQDQAVNSVYLAVVQAYYQYFASQAQVTSLVEAEKSAKLSLDAATGRYQAGVNTRADVLQAQTAYSQAQLNRLRAEGDMRVAQGVLTNAVGLDADQSLNLTPPADDLALKNLTGNVRDLIVQAQQQRPDLQAAAAQLRAAQAQVRLNEAAGMPTLSLIGSTNYQDNGSINGTGNSIGLAVNVPIFTGFNSAYKIRTAQAQVLVQQAQQAQLSNQVALDVWRAWQNLATESNALKASADLVVSATASNDMALGRYRAGVGNILDVLNAQASLASARSQQIQAQYNLRIAKVALAQAVGRLDE</sequence>
<evidence type="ECO:0000256" key="5">
    <source>
        <dbReference type="ARBA" id="ARBA00023136"/>
    </source>
</evidence>
<proteinExistence type="inferred from homology"/>
<dbReference type="PANTHER" id="PTHR30026">
    <property type="entry name" value="OUTER MEMBRANE PROTEIN TOLC"/>
    <property type="match status" value="1"/>
</dbReference>
<evidence type="ECO:0000256" key="7">
    <source>
        <dbReference type="PIRNR" id="PIRNR001892"/>
    </source>
</evidence>
<name>A0A809S7T5_9PROT</name>
<dbReference type="GO" id="GO:0009279">
    <property type="term" value="C:cell outer membrane"/>
    <property type="evidence" value="ECO:0007669"/>
    <property type="project" value="UniProtKB-SubCell"/>
</dbReference>
<keyword evidence="3" id="KW-1134">Transmembrane beta strand</keyword>
<protein>
    <recommendedName>
        <fullName evidence="7">Protein CyaE</fullName>
    </recommendedName>
</protein>
<dbReference type="KEGG" id="sniv:SFSGTM_04700"/>
<keyword evidence="5 7" id="KW-0472">Membrane</keyword>
<gene>
    <name evidence="9" type="ORF">SFSGTM_04700</name>
</gene>
<dbReference type="GO" id="GO:0015288">
    <property type="term" value="F:porin activity"/>
    <property type="evidence" value="ECO:0007669"/>
    <property type="project" value="TreeGrafter"/>
</dbReference>
<dbReference type="SUPFAM" id="SSF56954">
    <property type="entry name" value="Outer membrane efflux proteins (OEP)"/>
    <property type="match status" value="1"/>
</dbReference>
<dbReference type="EMBL" id="AP021881">
    <property type="protein sequence ID" value="BBO99761.1"/>
    <property type="molecule type" value="Genomic_DNA"/>
</dbReference>
<dbReference type="GO" id="GO:0015562">
    <property type="term" value="F:efflux transmembrane transporter activity"/>
    <property type="evidence" value="ECO:0007669"/>
    <property type="project" value="InterPro"/>
</dbReference>
<keyword evidence="10" id="KW-1185">Reference proteome</keyword>
<keyword evidence="6 7" id="KW-0998">Cell outer membrane</keyword>
<dbReference type="InterPro" id="IPR028351">
    <property type="entry name" value="CyaE"/>
</dbReference>
<evidence type="ECO:0000256" key="8">
    <source>
        <dbReference type="SAM" id="SignalP"/>
    </source>
</evidence>
<keyword evidence="4" id="KW-0812">Transmembrane</keyword>
<evidence type="ECO:0000313" key="10">
    <source>
        <dbReference type="Proteomes" id="UP000463939"/>
    </source>
</evidence>
<dbReference type="GO" id="GO:1990281">
    <property type="term" value="C:efflux pump complex"/>
    <property type="evidence" value="ECO:0007669"/>
    <property type="project" value="TreeGrafter"/>
</dbReference>
<keyword evidence="7" id="KW-0354">Hemolysis</keyword>